<feature type="compositionally biased region" description="Polar residues" evidence="1">
    <location>
        <begin position="15"/>
        <end position="24"/>
    </location>
</feature>
<name>A0A2N9FVZ6_FAGSY</name>
<accession>A0A2N9FVZ6</accession>
<feature type="transmembrane region" description="Helical" evidence="2">
    <location>
        <begin position="187"/>
        <end position="212"/>
    </location>
</feature>
<gene>
    <name evidence="3" type="ORF">FSB_LOCUS19354</name>
</gene>
<evidence type="ECO:0000256" key="2">
    <source>
        <dbReference type="SAM" id="Phobius"/>
    </source>
</evidence>
<evidence type="ECO:0000313" key="3">
    <source>
        <dbReference type="EMBL" id="SPC91472.1"/>
    </source>
</evidence>
<feature type="region of interest" description="Disordered" evidence="1">
    <location>
        <begin position="1"/>
        <end position="55"/>
    </location>
</feature>
<sequence>MIKNYQFPRVPEKQTPATPETTVPPSALFRAAWPSLASGSDGSEPPPPSSSSTFRFTSSSSDLVFQGEDLLESLGGSSFQRFPSILSARSGLSSGRRDLLRRWMFGGLRVWGCLPARVSINYPNLWVDYSKPFLKGPCHTRIEWQIRFDPVVCLAGIKDLNLLLDWTLAAVAALVLFWILVKLAVCLYGCFCVVVVCVVVYVVFVVVVVVLLPPPFRAFCRDECHFVCPLRRVFLRPLCRVFYPSM</sequence>
<reference evidence="3" key="1">
    <citation type="submission" date="2018-02" db="EMBL/GenBank/DDBJ databases">
        <authorList>
            <person name="Cohen D.B."/>
            <person name="Kent A.D."/>
        </authorList>
    </citation>
    <scope>NUCLEOTIDE SEQUENCE</scope>
</reference>
<organism evidence="3">
    <name type="scientific">Fagus sylvatica</name>
    <name type="common">Beechnut</name>
    <dbReference type="NCBI Taxonomy" id="28930"/>
    <lineage>
        <taxon>Eukaryota</taxon>
        <taxon>Viridiplantae</taxon>
        <taxon>Streptophyta</taxon>
        <taxon>Embryophyta</taxon>
        <taxon>Tracheophyta</taxon>
        <taxon>Spermatophyta</taxon>
        <taxon>Magnoliopsida</taxon>
        <taxon>eudicotyledons</taxon>
        <taxon>Gunneridae</taxon>
        <taxon>Pentapetalae</taxon>
        <taxon>rosids</taxon>
        <taxon>fabids</taxon>
        <taxon>Fagales</taxon>
        <taxon>Fagaceae</taxon>
        <taxon>Fagus</taxon>
    </lineage>
</organism>
<evidence type="ECO:0000256" key="1">
    <source>
        <dbReference type="SAM" id="MobiDB-lite"/>
    </source>
</evidence>
<keyword evidence="2" id="KW-1133">Transmembrane helix</keyword>
<keyword evidence="2" id="KW-0812">Transmembrane</keyword>
<protein>
    <submittedName>
        <fullName evidence="3">Uncharacterized protein</fullName>
    </submittedName>
</protein>
<proteinExistence type="predicted"/>
<dbReference type="EMBL" id="OIVN01001225">
    <property type="protein sequence ID" value="SPC91472.1"/>
    <property type="molecule type" value="Genomic_DNA"/>
</dbReference>
<dbReference type="AlphaFoldDB" id="A0A2N9FVZ6"/>
<feature type="transmembrane region" description="Helical" evidence="2">
    <location>
        <begin position="162"/>
        <end position="181"/>
    </location>
</feature>
<keyword evidence="2" id="KW-0472">Membrane</keyword>